<dbReference type="PANTHER" id="PTHR48086:SF7">
    <property type="entry name" value="SODIUM-SOLUTE SYMPORTER-RELATED"/>
    <property type="match status" value="1"/>
</dbReference>
<dbReference type="InterPro" id="IPR050277">
    <property type="entry name" value="Sodium:Solute_Symporter"/>
</dbReference>
<dbReference type="PROSITE" id="PS50283">
    <property type="entry name" value="NA_SOLUT_SYMP_3"/>
    <property type="match status" value="1"/>
</dbReference>
<evidence type="ECO:0000256" key="8">
    <source>
        <dbReference type="SAM" id="Phobius"/>
    </source>
</evidence>
<keyword evidence="6 8" id="KW-0472">Membrane</keyword>
<comment type="subcellular location">
    <subcellularLocation>
        <location evidence="1">Membrane</location>
        <topology evidence="1">Multi-pass membrane protein</topology>
    </subcellularLocation>
</comment>
<protein>
    <recommendedName>
        <fullName evidence="11">Sodium:solute symporter</fullName>
    </recommendedName>
</protein>
<evidence type="ECO:0000256" key="2">
    <source>
        <dbReference type="ARBA" id="ARBA00006434"/>
    </source>
</evidence>
<dbReference type="GO" id="GO:0022857">
    <property type="term" value="F:transmembrane transporter activity"/>
    <property type="evidence" value="ECO:0007669"/>
    <property type="project" value="InterPro"/>
</dbReference>
<feature type="transmembrane region" description="Helical" evidence="8">
    <location>
        <begin position="323"/>
        <end position="349"/>
    </location>
</feature>
<dbReference type="CDD" id="cd10322">
    <property type="entry name" value="SLC5sbd"/>
    <property type="match status" value="1"/>
</dbReference>
<feature type="transmembrane region" description="Helical" evidence="8">
    <location>
        <begin position="278"/>
        <end position="303"/>
    </location>
</feature>
<evidence type="ECO:0000256" key="4">
    <source>
        <dbReference type="ARBA" id="ARBA00022692"/>
    </source>
</evidence>
<sequence length="505" mass="55207">MDVFATNFRTVDWIIVCVYICIPVVIGIIVKKYIRQLSDFIVAGRSLKLFIAIATLTGTELGLVTVMYNAELGFKHGLSAFHVGIIETLCILAIGLTGFIVYKLRELRIMTIPEFYEMRFGRNVRIVGGIILALGGILNMGLFLQAGARFMMGVTGYSNPAGLKLFMSVMLIMVLIYTVMGGMVSVVLNDFMQFVVLSIGMLIGSAFAISKIGWGNLFAAPSTVDSATWFNPVSEGSGFGTIYVIFMVVLTFSAGALWQSGTLRALSAKTPKIAKQLYAWSSVSYLARRVIPMLWGICAFVFVSQTPKLLSAFQGPDSLNSQFGMPIFMAKILPSGFLGLIAAGMFAAFMSTHDSYLLSWSSVITQDIVAPLKRERLSDKSRLLITRICIVCIGLFLLIWGLWFEAPVSLWNYMAVTGTIYLAGAFTVVTAGLYWKKASKTGAKIALYAGLLAILGIGPWTTGENIPFYLTDKFIGVMTFLIAFLGMIIGSLLFPDESKTEEGKK</sequence>
<keyword evidence="4 8" id="KW-0812">Transmembrane</keyword>
<comment type="similarity">
    <text evidence="2 7">Belongs to the sodium:solute symporter (SSF) (TC 2.A.21) family.</text>
</comment>
<dbReference type="AlphaFoldDB" id="A0A0S7Y5M9"/>
<evidence type="ECO:0000256" key="3">
    <source>
        <dbReference type="ARBA" id="ARBA00022448"/>
    </source>
</evidence>
<keyword evidence="3" id="KW-0813">Transport</keyword>
<gene>
    <name evidence="9" type="ORF">AMJ44_01150</name>
</gene>
<evidence type="ECO:0008006" key="11">
    <source>
        <dbReference type="Google" id="ProtNLM"/>
    </source>
</evidence>
<evidence type="ECO:0000313" key="10">
    <source>
        <dbReference type="Proteomes" id="UP000051861"/>
    </source>
</evidence>
<reference evidence="9 10" key="1">
    <citation type="journal article" date="2015" name="Microbiome">
        <title>Genomic resolution of linkages in carbon, nitrogen, and sulfur cycling among widespread estuary sediment bacteria.</title>
        <authorList>
            <person name="Baker B.J."/>
            <person name="Lazar C.S."/>
            <person name="Teske A.P."/>
            <person name="Dick G.J."/>
        </authorList>
    </citation>
    <scope>NUCLEOTIDE SEQUENCE [LARGE SCALE GENOMIC DNA]</scope>
    <source>
        <strain evidence="9">DG_54_3</strain>
    </source>
</reference>
<dbReference type="InterPro" id="IPR001734">
    <property type="entry name" value="Na/solute_symporter"/>
</dbReference>
<name>A0A0S7Y5M9_UNCSA</name>
<dbReference type="InterPro" id="IPR038377">
    <property type="entry name" value="Na/Glc_symporter_sf"/>
</dbReference>
<feature type="transmembrane region" description="Helical" evidence="8">
    <location>
        <begin position="474"/>
        <end position="495"/>
    </location>
</feature>
<feature type="transmembrane region" description="Helical" evidence="8">
    <location>
        <begin position="195"/>
        <end position="219"/>
    </location>
</feature>
<feature type="transmembrane region" description="Helical" evidence="8">
    <location>
        <begin position="445"/>
        <end position="462"/>
    </location>
</feature>
<feature type="transmembrane region" description="Helical" evidence="8">
    <location>
        <begin position="46"/>
        <end position="68"/>
    </location>
</feature>
<dbReference type="Proteomes" id="UP000051861">
    <property type="component" value="Unassembled WGS sequence"/>
</dbReference>
<proteinExistence type="inferred from homology"/>
<keyword evidence="5 8" id="KW-1133">Transmembrane helix</keyword>
<feature type="transmembrane region" description="Helical" evidence="8">
    <location>
        <begin position="410"/>
        <end position="433"/>
    </location>
</feature>
<feature type="transmembrane region" description="Helical" evidence="8">
    <location>
        <begin position="165"/>
        <end position="188"/>
    </location>
</feature>
<comment type="caution">
    <text evidence="9">The sequence shown here is derived from an EMBL/GenBank/DDBJ whole genome shotgun (WGS) entry which is preliminary data.</text>
</comment>
<feature type="transmembrane region" description="Helical" evidence="8">
    <location>
        <begin position="13"/>
        <end position="34"/>
    </location>
</feature>
<evidence type="ECO:0000256" key="7">
    <source>
        <dbReference type="RuleBase" id="RU362091"/>
    </source>
</evidence>
<dbReference type="Pfam" id="PF00474">
    <property type="entry name" value="SSF"/>
    <property type="match status" value="1"/>
</dbReference>
<dbReference type="Gene3D" id="1.20.1730.10">
    <property type="entry name" value="Sodium/glucose cotransporter"/>
    <property type="match status" value="1"/>
</dbReference>
<dbReference type="EMBL" id="LIZX01000009">
    <property type="protein sequence ID" value="KPJ70065.1"/>
    <property type="molecule type" value="Genomic_DNA"/>
</dbReference>
<evidence type="ECO:0000313" key="9">
    <source>
        <dbReference type="EMBL" id="KPJ70065.1"/>
    </source>
</evidence>
<evidence type="ECO:0000256" key="6">
    <source>
        <dbReference type="ARBA" id="ARBA00023136"/>
    </source>
</evidence>
<feature type="transmembrane region" description="Helical" evidence="8">
    <location>
        <begin position="383"/>
        <end position="404"/>
    </location>
</feature>
<dbReference type="PANTHER" id="PTHR48086">
    <property type="entry name" value="SODIUM/PROLINE SYMPORTER-RELATED"/>
    <property type="match status" value="1"/>
</dbReference>
<evidence type="ECO:0000256" key="5">
    <source>
        <dbReference type="ARBA" id="ARBA00022989"/>
    </source>
</evidence>
<evidence type="ECO:0000256" key="1">
    <source>
        <dbReference type="ARBA" id="ARBA00004141"/>
    </source>
</evidence>
<feature type="transmembrane region" description="Helical" evidence="8">
    <location>
        <begin position="80"/>
        <end position="102"/>
    </location>
</feature>
<accession>A0A0S7Y5M9</accession>
<dbReference type="GO" id="GO:0005886">
    <property type="term" value="C:plasma membrane"/>
    <property type="evidence" value="ECO:0007669"/>
    <property type="project" value="TreeGrafter"/>
</dbReference>
<feature type="transmembrane region" description="Helical" evidence="8">
    <location>
        <begin position="239"/>
        <end position="258"/>
    </location>
</feature>
<feature type="transmembrane region" description="Helical" evidence="8">
    <location>
        <begin position="123"/>
        <end position="145"/>
    </location>
</feature>
<organism evidence="9 10">
    <name type="scientific">candidate division WOR-1 bacterium DG_54_3</name>
    <dbReference type="NCBI Taxonomy" id="1703775"/>
    <lineage>
        <taxon>Bacteria</taxon>
        <taxon>Bacillati</taxon>
        <taxon>Saganbacteria</taxon>
    </lineage>
</organism>